<dbReference type="EMBL" id="UINC01002067">
    <property type="protein sequence ID" value="SUZ92547.1"/>
    <property type="molecule type" value="Genomic_DNA"/>
</dbReference>
<proteinExistence type="predicted"/>
<gene>
    <name evidence="2" type="ORF">METZ01_LOCUS45401</name>
</gene>
<organism evidence="2">
    <name type="scientific">marine metagenome</name>
    <dbReference type="NCBI Taxonomy" id="408172"/>
    <lineage>
        <taxon>unclassified sequences</taxon>
        <taxon>metagenomes</taxon>
        <taxon>ecological metagenomes</taxon>
    </lineage>
</organism>
<name>A0A381RRL5_9ZZZZ</name>
<evidence type="ECO:0000256" key="1">
    <source>
        <dbReference type="SAM" id="MobiDB-lite"/>
    </source>
</evidence>
<sequence length="22" mass="2132">MEKGPTQTLVPSSADGSISAVG</sequence>
<protein>
    <submittedName>
        <fullName evidence="2">Uncharacterized protein</fullName>
    </submittedName>
</protein>
<dbReference type="AlphaFoldDB" id="A0A381RRL5"/>
<reference evidence="2" key="1">
    <citation type="submission" date="2018-05" db="EMBL/GenBank/DDBJ databases">
        <authorList>
            <person name="Lanie J.A."/>
            <person name="Ng W.-L."/>
            <person name="Kazmierczak K.M."/>
            <person name="Andrzejewski T.M."/>
            <person name="Davidsen T.M."/>
            <person name="Wayne K.J."/>
            <person name="Tettelin H."/>
            <person name="Glass J.I."/>
            <person name="Rusch D."/>
            <person name="Podicherti R."/>
            <person name="Tsui H.-C.T."/>
            <person name="Winkler M.E."/>
        </authorList>
    </citation>
    <scope>NUCLEOTIDE SEQUENCE</scope>
</reference>
<accession>A0A381RRL5</accession>
<evidence type="ECO:0000313" key="2">
    <source>
        <dbReference type="EMBL" id="SUZ92547.1"/>
    </source>
</evidence>
<feature type="region of interest" description="Disordered" evidence="1">
    <location>
        <begin position="1"/>
        <end position="22"/>
    </location>
</feature>
<feature type="compositionally biased region" description="Polar residues" evidence="1">
    <location>
        <begin position="1"/>
        <end position="16"/>
    </location>
</feature>